<keyword evidence="3" id="KW-1185">Reference proteome</keyword>
<feature type="region of interest" description="Disordered" evidence="1">
    <location>
        <begin position="1"/>
        <end position="20"/>
    </location>
</feature>
<evidence type="ECO:0000313" key="2">
    <source>
        <dbReference type="EMBL" id="KAB1203811.1"/>
    </source>
</evidence>
<comment type="caution">
    <text evidence="2">The sequence shown here is derived from an EMBL/GenBank/DDBJ whole genome shotgun (WGS) entry which is preliminary data.</text>
</comment>
<accession>A0A6A1UU77</accession>
<evidence type="ECO:0000256" key="1">
    <source>
        <dbReference type="SAM" id="MobiDB-lite"/>
    </source>
</evidence>
<evidence type="ECO:0000313" key="3">
    <source>
        <dbReference type="Proteomes" id="UP000516437"/>
    </source>
</evidence>
<dbReference type="EMBL" id="RXIC02000026">
    <property type="protein sequence ID" value="KAB1203811.1"/>
    <property type="molecule type" value="Genomic_DNA"/>
</dbReference>
<gene>
    <name evidence="2" type="ORF">CJ030_MR8G016805</name>
</gene>
<protein>
    <submittedName>
        <fullName evidence="2">Uncharacterized protein</fullName>
    </submittedName>
</protein>
<sequence>MHPSGDETVGRPACFAGENGGFSRDYDKSADSNCKHCEKCDSSSSYSYSSAAFDSIPLKDSEKLPIKSFSNFFL</sequence>
<dbReference type="Proteomes" id="UP000516437">
    <property type="component" value="Chromosome 8"/>
</dbReference>
<organism evidence="2 3">
    <name type="scientific">Morella rubra</name>
    <name type="common">Chinese bayberry</name>
    <dbReference type="NCBI Taxonomy" id="262757"/>
    <lineage>
        <taxon>Eukaryota</taxon>
        <taxon>Viridiplantae</taxon>
        <taxon>Streptophyta</taxon>
        <taxon>Embryophyta</taxon>
        <taxon>Tracheophyta</taxon>
        <taxon>Spermatophyta</taxon>
        <taxon>Magnoliopsida</taxon>
        <taxon>eudicotyledons</taxon>
        <taxon>Gunneridae</taxon>
        <taxon>Pentapetalae</taxon>
        <taxon>rosids</taxon>
        <taxon>fabids</taxon>
        <taxon>Fagales</taxon>
        <taxon>Myricaceae</taxon>
        <taxon>Morella</taxon>
    </lineage>
</organism>
<dbReference type="AlphaFoldDB" id="A0A6A1UU77"/>
<name>A0A6A1UU77_9ROSI</name>
<dbReference type="OrthoDB" id="291792at2759"/>
<reference evidence="2 3" key="1">
    <citation type="journal article" date="2019" name="Plant Biotechnol. J.">
        <title>The red bayberry genome and genetic basis of sex determination.</title>
        <authorList>
            <person name="Jia H.M."/>
            <person name="Jia H.J."/>
            <person name="Cai Q.L."/>
            <person name="Wang Y."/>
            <person name="Zhao H.B."/>
            <person name="Yang W.F."/>
            <person name="Wang G.Y."/>
            <person name="Li Y.H."/>
            <person name="Zhan D.L."/>
            <person name="Shen Y.T."/>
            <person name="Niu Q.F."/>
            <person name="Chang L."/>
            <person name="Qiu J."/>
            <person name="Zhao L."/>
            <person name="Xie H.B."/>
            <person name="Fu W.Y."/>
            <person name="Jin J."/>
            <person name="Li X.W."/>
            <person name="Jiao Y."/>
            <person name="Zhou C.C."/>
            <person name="Tu T."/>
            <person name="Chai C.Y."/>
            <person name="Gao J.L."/>
            <person name="Fan L.J."/>
            <person name="van de Weg E."/>
            <person name="Wang J.Y."/>
            <person name="Gao Z.S."/>
        </authorList>
    </citation>
    <scope>NUCLEOTIDE SEQUENCE [LARGE SCALE GENOMIC DNA]</scope>
    <source>
        <tissue evidence="2">Leaves</tissue>
    </source>
</reference>
<proteinExistence type="predicted"/>